<dbReference type="AlphaFoldDB" id="A0A2T1F637"/>
<reference evidence="3 4" key="1">
    <citation type="submission" date="2018-03" db="EMBL/GenBank/DDBJ databases">
        <title>The ancient ancestry and fast evolution of plastids.</title>
        <authorList>
            <person name="Moore K.R."/>
            <person name="Magnabosco C."/>
            <person name="Momper L."/>
            <person name="Gold D.A."/>
            <person name="Bosak T."/>
            <person name="Fournier G.P."/>
        </authorList>
    </citation>
    <scope>NUCLEOTIDE SEQUENCE [LARGE SCALE GENOMIC DNA]</scope>
    <source>
        <strain evidence="3 4">CCALA 037</strain>
    </source>
</reference>
<keyword evidence="1" id="KW-0812">Transmembrane</keyword>
<dbReference type="CDD" id="cd19410">
    <property type="entry name" value="HK9-like_sensor"/>
    <property type="match status" value="1"/>
</dbReference>
<protein>
    <submittedName>
        <fullName evidence="3">Diguanylate cyclase</fullName>
    </submittedName>
</protein>
<evidence type="ECO:0000259" key="2">
    <source>
        <dbReference type="Pfam" id="PF05227"/>
    </source>
</evidence>
<feature type="transmembrane region" description="Helical" evidence="1">
    <location>
        <begin position="21"/>
        <end position="42"/>
    </location>
</feature>
<keyword evidence="1" id="KW-0472">Membrane</keyword>
<accession>A0A2T1F637</accession>
<feature type="non-terminal residue" evidence="3">
    <location>
        <position position="176"/>
    </location>
</feature>
<keyword evidence="1" id="KW-1133">Transmembrane helix</keyword>
<gene>
    <name evidence="3" type="ORF">C7B77_28430</name>
</gene>
<dbReference type="Pfam" id="PF05227">
    <property type="entry name" value="CHASE3"/>
    <property type="match status" value="1"/>
</dbReference>
<dbReference type="Proteomes" id="UP000238937">
    <property type="component" value="Unassembled WGS sequence"/>
</dbReference>
<organism evidence="3 4">
    <name type="scientific">Chamaesiphon polymorphus CCALA 037</name>
    <dbReference type="NCBI Taxonomy" id="2107692"/>
    <lineage>
        <taxon>Bacteria</taxon>
        <taxon>Bacillati</taxon>
        <taxon>Cyanobacteriota</taxon>
        <taxon>Cyanophyceae</taxon>
        <taxon>Gomontiellales</taxon>
        <taxon>Chamaesiphonaceae</taxon>
        <taxon>Chamaesiphon</taxon>
    </lineage>
</organism>
<feature type="domain" description="CHASE3" evidence="2">
    <location>
        <begin position="50"/>
        <end position="175"/>
    </location>
</feature>
<keyword evidence="4" id="KW-1185">Reference proteome</keyword>
<proteinExistence type="predicted"/>
<evidence type="ECO:0000313" key="4">
    <source>
        <dbReference type="Proteomes" id="UP000238937"/>
    </source>
</evidence>
<name>A0A2T1F637_9CYAN</name>
<comment type="caution">
    <text evidence="3">The sequence shown here is derived from an EMBL/GenBank/DDBJ whole genome shotgun (WGS) entry which is preliminary data.</text>
</comment>
<evidence type="ECO:0000256" key="1">
    <source>
        <dbReference type="SAM" id="Phobius"/>
    </source>
</evidence>
<dbReference type="InterPro" id="IPR007891">
    <property type="entry name" value="CHASE3"/>
</dbReference>
<evidence type="ECO:0000313" key="3">
    <source>
        <dbReference type="EMBL" id="PSB40378.1"/>
    </source>
</evidence>
<sequence length="176" mass="20353">MQVRWRNIQAYWHQLPIVCRGTIAICIPLVCLIGLVVTHSLFNQRIVSAQQDIIRSHEILSNSQRVAIGLFNAETGLQSYDLGKQEAYLKSYKLALSTLEPTLANLQKLVRDRPTQAPQVKQLDRIVRSRMKLLQQSVRRAEAKMSIGSLKSKIEREIERNRFGEVIERFEAEERR</sequence>
<dbReference type="EMBL" id="PVWO01000700">
    <property type="protein sequence ID" value="PSB40378.1"/>
    <property type="molecule type" value="Genomic_DNA"/>
</dbReference>
<dbReference type="RefSeq" id="WP_245894514.1">
    <property type="nucleotide sequence ID" value="NZ_PVWO01000700.1"/>
</dbReference>